<dbReference type="EMBL" id="JACSDY010000016">
    <property type="protein sequence ID" value="KAF7404168.1"/>
    <property type="molecule type" value="Genomic_DNA"/>
</dbReference>
<sequence length="390" mass="43822">MITSFSFPCILQTIPDPFTRTRQLGVKTVCLHETALMSIYTSNEANFAALWLITAPGEQQVAFKENDRIELFLSLKLESFETTTTTTTTTAAAAAAAKKNADYAFTRRDSVMRFWLRYLSTLKVITRGFGLLGKINLSLLRWYSSELVHVSVLLKIETLWKVNISIRRTVIFVMKMDCKRSGEAMVACRLSSIIEREARLPLSRCFVEPCGEGGCGDGGRKTAAAVGALLKQFAGSMREILPVLFLFHVKHRISLYPRDIQYVISPKVAVVFLAMLACFVAADKYTTKYDNIDVDQILKSDRLLNNYVNCLLDVGNCTPDGHELKKSLPDALANGCNKCSEKQKAGSEKVIRYLVNQRPKLWEKLSAKYDPTGEYKEKFQNEAEKHGIVL</sequence>
<dbReference type="AlphaFoldDB" id="A0A834KCI1"/>
<reference evidence="2" key="1">
    <citation type="journal article" date="2020" name="G3 (Bethesda)">
        <title>High-Quality Assemblies for Three Invasive Social Wasps from the &lt;i&gt;Vespula&lt;/i&gt; Genus.</title>
        <authorList>
            <person name="Harrop T.W.R."/>
            <person name="Guhlin J."/>
            <person name="McLaughlin G.M."/>
            <person name="Permina E."/>
            <person name="Stockwell P."/>
            <person name="Gilligan J."/>
            <person name="Le Lec M.F."/>
            <person name="Gruber M.A.M."/>
            <person name="Quinn O."/>
            <person name="Lovegrove M."/>
            <person name="Duncan E.J."/>
            <person name="Remnant E.J."/>
            <person name="Van Eeckhoven J."/>
            <person name="Graham B."/>
            <person name="Knapp R.A."/>
            <person name="Langford K.W."/>
            <person name="Kronenberg Z."/>
            <person name="Press M.O."/>
            <person name="Eacker S.M."/>
            <person name="Wilson-Rankin E.E."/>
            <person name="Purcell J."/>
            <person name="Lester P.J."/>
            <person name="Dearden P.K."/>
        </authorList>
    </citation>
    <scope>NUCLEOTIDE SEQUENCE</scope>
    <source>
        <strain evidence="2">Volc-1</strain>
    </source>
</reference>
<name>A0A834KCI1_VESPE</name>
<keyword evidence="1" id="KW-0472">Membrane</keyword>
<evidence type="ECO:0000256" key="1">
    <source>
        <dbReference type="SAM" id="Phobius"/>
    </source>
</evidence>
<evidence type="ECO:0000313" key="3">
    <source>
        <dbReference type="Proteomes" id="UP000600918"/>
    </source>
</evidence>
<organism evidence="2 3">
    <name type="scientific">Vespula pensylvanica</name>
    <name type="common">Western yellow jacket</name>
    <name type="synonym">Wasp</name>
    <dbReference type="NCBI Taxonomy" id="30213"/>
    <lineage>
        <taxon>Eukaryota</taxon>
        <taxon>Metazoa</taxon>
        <taxon>Ecdysozoa</taxon>
        <taxon>Arthropoda</taxon>
        <taxon>Hexapoda</taxon>
        <taxon>Insecta</taxon>
        <taxon>Pterygota</taxon>
        <taxon>Neoptera</taxon>
        <taxon>Endopterygota</taxon>
        <taxon>Hymenoptera</taxon>
        <taxon>Apocrita</taxon>
        <taxon>Aculeata</taxon>
        <taxon>Vespoidea</taxon>
        <taxon>Vespidae</taxon>
        <taxon>Vespinae</taxon>
        <taxon>Vespula</taxon>
    </lineage>
</organism>
<keyword evidence="3" id="KW-1185">Reference proteome</keyword>
<dbReference type="Proteomes" id="UP000600918">
    <property type="component" value="Unassembled WGS sequence"/>
</dbReference>
<dbReference type="Pfam" id="PF03392">
    <property type="entry name" value="OS-D"/>
    <property type="match status" value="1"/>
</dbReference>
<accession>A0A834KCI1</accession>
<protein>
    <submittedName>
        <fullName evidence="2">Uncharacterized protein</fullName>
    </submittedName>
</protein>
<keyword evidence="1" id="KW-0812">Transmembrane</keyword>
<feature type="transmembrane region" description="Helical" evidence="1">
    <location>
        <begin position="262"/>
        <end position="282"/>
    </location>
</feature>
<comment type="caution">
    <text evidence="2">The sequence shown here is derived from an EMBL/GenBank/DDBJ whole genome shotgun (WGS) entry which is preliminary data.</text>
</comment>
<evidence type="ECO:0000313" key="2">
    <source>
        <dbReference type="EMBL" id="KAF7404168.1"/>
    </source>
</evidence>
<dbReference type="InterPro" id="IPR005055">
    <property type="entry name" value="A10/PebIII"/>
</dbReference>
<dbReference type="Gene3D" id="1.10.2080.10">
    <property type="entry name" value="Insect odorant-binding protein A10/Ejaculatory bulb-specific protein 3"/>
    <property type="match status" value="1"/>
</dbReference>
<keyword evidence="1" id="KW-1133">Transmembrane helix</keyword>
<dbReference type="PANTHER" id="PTHR11257:SF12">
    <property type="entry name" value="EJACULATORY BULB-SPECIFIC PROTEIN 3-RELATED"/>
    <property type="match status" value="1"/>
</dbReference>
<dbReference type="SUPFAM" id="SSF100910">
    <property type="entry name" value="Chemosensory protein Csp2"/>
    <property type="match status" value="1"/>
</dbReference>
<proteinExistence type="predicted"/>
<dbReference type="InterPro" id="IPR036682">
    <property type="entry name" value="OS_D_A10/PebIII_sf"/>
</dbReference>
<gene>
    <name evidence="2" type="ORF">H0235_014862</name>
</gene>
<dbReference type="PANTHER" id="PTHR11257">
    <property type="entry name" value="CHEMOSENSORY PROTEIN-RELATED"/>
    <property type="match status" value="1"/>
</dbReference>